<dbReference type="EMBL" id="JARKNE010000008">
    <property type="protein sequence ID" value="KAK5811845.1"/>
    <property type="molecule type" value="Genomic_DNA"/>
</dbReference>
<dbReference type="Proteomes" id="UP001358586">
    <property type="component" value="Chromosome 8"/>
</dbReference>
<feature type="compositionally biased region" description="Basic and acidic residues" evidence="1">
    <location>
        <begin position="9"/>
        <end position="29"/>
    </location>
</feature>
<sequence length="74" mass="8571">MDDPSIPLKQEEELSLPRRVEEGKSEKKKVGIALKSTTIEDSESSEEVDEDKKMTLSDRRFKKFMRSNKGRNVQ</sequence>
<name>A0ABR0NZR9_GOSAR</name>
<gene>
    <name evidence="2" type="ORF">PVK06_027219</name>
</gene>
<protein>
    <submittedName>
        <fullName evidence="2">Uncharacterized protein</fullName>
    </submittedName>
</protein>
<proteinExistence type="predicted"/>
<evidence type="ECO:0000313" key="2">
    <source>
        <dbReference type="EMBL" id="KAK5811845.1"/>
    </source>
</evidence>
<feature type="region of interest" description="Disordered" evidence="1">
    <location>
        <begin position="1"/>
        <end position="29"/>
    </location>
</feature>
<keyword evidence="3" id="KW-1185">Reference proteome</keyword>
<accession>A0ABR0NZR9</accession>
<organism evidence="2 3">
    <name type="scientific">Gossypium arboreum</name>
    <name type="common">Tree cotton</name>
    <name type="synonym">Gossypium nanking</name>
    <dbReference type="NCBI Taxonomy" id="29729"/>
    <lineage>
        <taxon>Eukaryota</taxon>
        <taxon>Viridiplantae</taxon>
        <taxon>Streptophyta</taxon>
        <taxon>Embryophyta</taxon>
        <taxon>Tracheophyta</taxon>
        <taxon>Spermatophyta</taxon>
        <taxon>Magnoliopsida</taxon>
        <taxon>eudicotyledons</taxon>
        <taxon>Gunneridae</taxon>
        <taxon>Pentapetalae</taxon>
        <taxon>rosids</taxon>
        <taxon>malvids</taxon>
        <taxon>Malvales</taxon>
        <taxon>Malvaceae</taxon>
        <taxon>Malvoideae</taxon>
        <taxon>Gossypium</taxon>
    </lineage>
</organism>
<evidence type="ECO:0000256" key="1">
    <source>
        <dbReference type="SAM" id="MobiDB-lite"/>
    </source>
</evidence>
<reference evidence="2 3" key="1">
    <citation type="submission" date="2023-03" db="EMBL/GenBank/DDBJ databases">
        <title>WGS of Gossypium arboreum.</title>
        <authorList>
            <person name="Yu D."/>
        </authorList>
    </citation>
    <scope>NUCLEOTIDE SEQUENCE [LARGE SCALE GENOMIC DNA]</scope>
    <source>
        <tissue evidence="2">Leaf</tissue>
    </source>
</reference>
<evidence type="ECO:0000313" key="3">
    <source>
        <dbReference type="Proteomes" id="UP001358586"/>
    </source>
</evidence>
<comment type="caution">
    <text evidence="2">The sequence shown here is derived from an EMBL/GenBank/DDBJ whole genome shotgun (WGS) entry which is preliminary data.</text>
</comment>